<dbReference type="GO" id="GO:0016558">
    <property type="term" value="P:protein import into peroxisome matrix"/>
    <property type="evidence" value="ECO:0007669"/>
    <property type="project" value="TreeGrafter"/>
</dbReference>
<dbReference type="PANTHER" id="PTHR23077">
    <property type="entry name" value="AAA-FAMILY ATPASE"/>
    <property type="match status" value="1"/>
</dbReference>
<gene>
    <name evidence="12" type="ORF">LSTR_LSTR004863</name>
</gene>
<evidence type="ECO:0000313" key="13">
    <source>
        <dbReference type="Proteomes" id="UP000291343"/>
    </source>
</evidence>
<dbReference type="InterPro" id="IPR003593">
    <property type="entry name" value="AAA+_ATPase"/>
</dbReference>
<organism evidence="12 13">
    <name type="scientific">Laodelphax striatellus</name>
    <name type="common">Small brown planthopper</name>
    <name type="synonym">Delphax striatella</name>
    <dbReference type="NCBI Taxonomy" id="195883"/>
    <lineage>
        <taxon>Eukaryota</taxon>
        <taxon>Metazoa</taxon>
        <taxon>Ecdysozoa</taxon>
        <taxon>Arthropoda</taxon>
        <taxon>Hexapoda</taxon>
        <taxon>Insecta</taxon>
        <taxon>Pterygota</taxon>
        <taxon>Neoptera</taxon>
        <taxon>Paraneoptera</taxon>
        <taxon>Hemiptera</taxon>
        <taxon>Auchenorrhyncha</taxon>
        <taxon>Fulgoroidea</taxon>
        <taxon>Delphacidae</taxon>
        <taxon>Criomorphinae</taxon>
        <taxon>Laodelphax</taxon>
    </lineage>
</organism>
<protein>
    <recommendedName>
        <fullName evidence="8">Peroxisomal ATPase PEX6</fullName>
    </recommendedName>
    <alternativeName>
        <fullName evidence="9">Peroxin-6</fullName>
    </alternativeName>
</protein>
<keyword evidence="5" id="KW-0378">Hydrolase</keyword>
<dbReference type="InterPro" id="IPR003959">
    <property type="entry name" value="ATPase_AAA_core"/>
</dbReference>
<dbReference type="GO" id="GO:0005829">
    <property type="term" value="C:cytosol"/>
    <property type="evidence" value="ECO:0007669"/>
    <property type="project" value="TreeGrafter"/>
</dbReference>
<comment type="catalytic activity">
    <reaction evidence="10">
        <text>ATP + H2O = ADP + phosphate + H(+)</text>
        <dbReference type="Rhea" id="RHEA:13065"/>
        <dbReference type="ChEBI" id="CHEBI:15377"/>
        <dbReference type="ChEBI" id="CHEBI:15378"/>
        <dbReference type="ChEBI" id="CHEBI:30616"/>
        <dbReference type="ChEBI" id="CHEBI:43474"/>
        <dbReference type="ChEBI" id="CHEBI:456216"/>
    </reaction>
    <physiologicalReaction direction="left-to-right" evidence="10">
        <dbReference type="Rhea" id="RHEA:13066"/>
    </physiologicalReaction>
</comment>
<keyword evidence="7" id="KW-0472">Membrane</keyword>
<evidence type="ECO:0000259" key="11">
    <source>
        <dbReference type="SMART" id="SM00382"/>
    </source>
</evidence>
<dbReference type="SMART" id="SM00382">
    <property type="entry name" value="AAA"/>
    <property type="match status" value="2"/>
</dbReference>
<dbReference type="InParanoid" id="A0A482WI36"/>
<evidence type="ECO:0000256" key="10">
    <source>
        <dbReference type="ARBA" id="ARBA00048778"/>
    </source>
</evidence>
<evidence type="ECO:0000256" key="3">
    <source>
        <dbReference type="ARBA" id="ARBA00022593"/>
    </source>
</evidence>
<dbReference type="InterPro" id="IPR027417">
    <property type="entry name" value="P-loop_NTPase"/>
</dbReference>
<dbReference type="GO" id="GO:0005524">
    <property type="term" value="F:ATP binding"/>
    <property type="evidence" value="ECO:0007669"/>
    <property type="project" value="UniProtKB-KW"/>
</dbReference>
<dbReference type="STRING" id="195883.A0A482WI36"/>
<evidence type="ECO:0000256" key="4">
    <source>
        <dbReference type="ARBA" id="ARBA00022741"/>
    </source>
</evidence>
<name>A0A482WI36_LAOST</name>
<evidence type="ECO:0000256" key="5">
    <source>
        <dbReference type="ARBA" id="ARBA00022801"/>
    </source>
</evidence>
<dbReference type="EMBL" id="QKKF02034760">
    <property type="protein sequence ID" value="RZF33177.1"/>
    <property type="molecule type" value="Genomic_DNA"/>
</dbReference>
<dbReference type="Proteomes" id="UP000291343">
    <property type="component" value="Unassembled WGS sequence"/>
</dbReference>
<comment type="caution">
    <text evidence="12">The sequence shown here is derived from an EMBL/GenBank/DDBJ whole genome shotgun (WGS) entry which is preliminary data.</text>
</comment>
<evidence type="ECO:0000256" key="1">
    <source>
        <dbReference type="ARBA" id="ARBA00004370"/>
    </source>
</evidence>
<dbReference type="FunCoup" id="A0A482WI36">
    <property type="interactions" value="734"/>
</dbReference>
<feature type="domain" description="AAA+ ATPase" evidence="11">
    <location>
        <begin position="288"/>
        <end position="417"/>
    </location>
</feature>
<keyword evidence="13" id="KW-1185">Reference proteome</keyword>
<dbReference type="PANTHER" id="PTHR23077:SF9">
    <property type="entry name" value="PEROXISOMAL ATPASE PEX6"/>
    <property type="match status" value="1"/>
</dbReference>
<keyword evidence="3" id="KW-0962">Peroxisome biogenesis</keyword>
<dbReference type="OrthoDB" id="2187at2759"/>
<keyword evidence="6" id="KW-0067">ATP-binding</keyword>
<sequence>MLEFAGSDICIVPATGFVYILNNITEKSSLRKLIHLNTIIVGNQYFKDFGNGGWYDVQLSIEYEEAISTEEIFVHRTMQVLCFPAFKSDKIIMSEEDLFNAIKNENPPFNIPYLSIKFLSLNSVMSNPQKADQVKLCSLKTLIDEDFPIIDSLLEKFFKTTKYLFEGDVFSIDGTKYFPELILKKKKCYSANFYFLVCEAIKTDENESSNHRTGYIVDDTVTMYQITTKNFFLPPKYNLFLEDRTFNISFESEKFLLNLLPLSLKHYLLDLKTMFRPFLVQGLKEIGLNPLFLISGASGCGKSLLLETLAGNLGINYQKISCSRSLNGTFTRYNEAKLKELFSRIVNYCPCVVQLDNFQSLGMGSDGHEDVRLIATFKMLMQDLQSLRFPVFIVGTTTESIDSIPNDLVQLVLQTVNIISPNGNRPETITERSETIKWLCYANYHITHIDPDVIEDLSRCTSGFTLRDLSYLLSSGIKNAYSKCEERIPTEIFKSISFDNFSKTIDQMNAESAEEVGAPKIPRVNWADVGGHNQIKKEIVRSINGSGFSNELKRSGLLLWGPPGTGKTLLAKAVATECGSSFLSVKGPELLNKYIGQSEENVRQIFEKARQSAPCIIFFDELDSLAPNRGRSGDSGGVMDRVVSQLLSEMDGLQSNEQVFVLGATNRPDLIDAALLRPGRLDKMLYVGPCQDIESKVKVLEALTRKFQMSAAIELETIARHLPPQLTGADLYSVCYGAWQNAAKNLIKNNEIDLKNNSKNTSNLIVKVTDEDFRAAMEQLQSSN</sequence>
<proteinExistence type="inferred from homology"/>
<keyword evidence="4" id="KW-0547">Nucleotide-binding</keyword>
<reference evidence="12 13" key="1">
    <citation type="journal article" date="2017" name="Gigascience">
        <title>Genome sequence of the small brown planthopper, Laodelphax striatellus.</title>
        <authorList>
            <person name="Zhu J."/>
            <person name="Jiang F."/>
            <person name="Wang X."/>
            <person name="Yang P."/>
            <person name="Bao Y."/>
            <person name="Zhao W."/>
            <person name="Wang W."/>
            <person name="Lu H."/>
            <person name="Wang Q."/>
            <person name="Cui N."/>
            <person name="Li J."/>
            <person name="Chen X."/>
            <person name="Luo L."/>
            <person name="Yu J."/>
            <person name="Kang L."/>
            <person name="Cui F."/>
        </authorList>
    </citation>
    <scope>NUCLEOTIDE SEQUENCE [LARGE SCALE GENOMIC DNA]</scope>
    <source>
        <strain evidence="12">Lst14</strain>
    </source>
</reference>
<evidence type="ECO:0000256" key="7">
    <source>
        <dbReference type="ARBA" id="ARBA00023136"/>
    </source>
</evidence>
<dbReference type="SUPFAM" id="SSF52540">
    <property type="entry name" value="P-loop containing nucleoside triphosphate hydrolases"/>
    <property type="match status" value="2"/>
</dbReference>
<dbReference type="Gene3D" id="1.10.8.60">
    <property type="match status" value="2"/>
</dbReference>
<evidence type="ECO:0000256" key="2">
    <source>
        <dbReference type="ARBA" id="ARBA00006914"/>
    </source>
</evidence>
<dbReference type="InterPro" id="IPR050168">
    <property type="entry name" value="AAA_ATPase_domain"/>
</dbReference>
<dbReference type="AlphaFoldDB" id="A0A482WI36"/>
<dbReference type="FunFam" id="3.40.50.300:FF:000109">
    <property type="entry name" value="Peroxisomal biogenesis factor 6"/>
    <property type="match status" value="1"/>
</dbReference>
<evidence type="ECO:0000256" key="6">
    <source>
        <dbReference type="ARBA" id="ARBA00022840"/>
    </source>
</evidence>
<evidence type="ECO:0000256" key="8">
    <source>
        <dbReference type="ARBA" id="ARBA00034811"/>
    </source>
</evidence>
<comment type="subcellular location">
    <subcellularLocation>
        <location evidence="1">Membrane</location>
    </subcellularLocation>
</comment>
<feature type="domain" description="AAA+ ATPase" evidence="11">
    <location>
        <begin position="553"/>
        <end position="691"/>
    </location>
</feature>
<dbReference type="InterPro" id="IPR003960">
    <property type="entry name" value="ATPase_AAA_CS"/>
</dbReference>
<dbReference type="GO" id="GO:0005778">
    <property type="term" value="C:peroxisomal membrane"/>
    <property type="evidence" value="ECO:0007669"/>
    <property type="project" value="TreeGrafter"/>
</dbReference>
<accession>A0A482WI36</accession>
<dbReference type="GO" id="GO:0016887">
    <property type="term" value="F:ATP hydrolysis activity"/>
    <property type="evidence" value="ECO:0007669"/>
    <property type="project" value="InterPro"/>
</dbReference>
<dbReference type="PROSITE" id="PS00674">
    <property type="entry name" value="AAA"/>
    <property type="match status" value="1"/>
</dbReference>
<dbReference type="SMR" id="A0A482WI36"/>
<evidence type="ECO:0000256" key="9">
    <source>
        <dbReference type="ARBA" id="ARBA00034920"/>
    </source>
</evidence>
<dbReference type="Gene3D" id="3.40.50.300">
    <property type="entry name" value="P-loop containing nucleotide triphosphate hydrolases"/>
    <property type="match status" value="2"/>
</dbReference>
<dbReference type="Pfam" id="PF00004">
    <property type="entry name" value="AAA"/>
    <property type="match status" value="2"/>
</dbReference>
<comment type="similarity">
    <text evidence="2">Belongs to the AAA ATPase family.</text>
</comment>
<evidence type="ECO:0000313" key="12">
    <source>
        <dbReference type="EMBL" id="RZF33177.1"/>
    </source>
</evidence>